<dbReference type="EMBL" id="AZBU02000004">
    <property type="protein sequence ID" value="TKR81070.1"/>
    <property type="molecule type" value="Genomic_DNA"/>
</dbReference>
<sequence length="147" mass="17057">MLTLQKRCGTTGVVAAEAVVLTFDYLVRVSRSLQVAHFWKRADFKLQERLIHPIWLPDKSIFPLRFVLVSRCPITLISVSLFFPLLECLKAKITSFCGTWLVWKPLKCLRYLYSIRFFITTQPSIMSLRPRHSTWPPITLRVSGPFS</sequence>
<name>A0A4U5NEK0_STECR</name>
<dbReference type="Proteomes" id="UP000298663">
    <property type="component" value="Unassembled WGS sequence"/>
</dbReference>
<accession>A0A4U5NEK0</accession>
<reference evidence="1 2" key="2">
    <citation type="journal article" date="2019" name="G3 (Bethesda)">
        <title>Hybrid Assembly of the Genome of the Entomopathogenic Nematode Steinernema carpocapsae Identifies the X-Chromosome.</title>
        <authorList>
            <person name="Serra L."/>
            <person name="Macchietto M."/>
            <person name="Macias-Munoz A."/>
            <person name="McGill C.J."/>
            <person name="Rodriguez I.M."/>
            <person name="Rodriguez B."/>
            <person name="Murad R."/>
            <person name="Mortazavi A."/>
        </authorList>
    </citation>
    <scope>NUCLEOTIDE SEQUENCE [LARGE SCALE GENOMIC DNA]</scope>
    <source>
        <strain evidence="1 2">ALL</strain>
    </source>
</reference>
<evidence type="ECO:0000313" key="2">
    <source>
        <dbReference type="Proteomes" id="UP000298663"/>
    </source>
</evidence>
<dbReference type="AlphaFoldDB" id="A0A4U5NEK0"/>
<reference evidence="1 2" key="1">
    <citation type="journal article" date="2015" name="Genome Biol.">
        <title>Comparative genomics of Steinernema reveals deeply conserved gene regulatory networks.</title>
        <authorList>
            <person name="Dillman A.R."/>
            <person name="Macchietto M."/>
            <person name="Porter C.F."/>
            <person name="Rogers A."/>
            <person name="Williams B."/>
            <person name="Antoshechkin I."/>
            <person name="Lee M.M."/>
            <person name="Goodwin Z."/>
            <person name="Lu X."/>
            <person name="Lewis E.E."/>
            <person name="Goodrich-Blair H."/>
            <person name="Stock S.P."/>
            <person name="Adams B.J."/>
            <person name="Sternberg P.W."/>
            <person name="Mortazavi A."/>
        </authorList>
    </citation>
    <scope>NUCLEOTIDE SEQUENCE [LARGE SCALE GENOMIC DNA]</scope>
    <source>
        <strain evidence="1 2">ALL</strain>
    </source>
</reference>
<gene>
    <name evidence="1" type="ORF">L596_015008</name>
</gene>
<keyword evidence="2" id="KW-1185">Reference proteome</keyword>
<protein>
    <submittedName>
        <fullName evidence="1">Uncharacterized protein</fullName>
    </submittedName>
</protein>
<comment type="caution">
    <text evidence="1">The sequence shown here is derived from an EMBL/GenBank/DDBJ whole genome shotgun (WGS) entry which is preliminary data.</text>
</comment>
<organism evidence="1 2">
    <name type="scientific">Steinernema carpocapsae</name>
    <name type="common">Entomopathogenic nematode</name>
    <dbReference type="NCBI Taxonomy" id="34508"/>
    <lineage>
        <taxon>Eukaryota</taxon>
        <taxon>Metazoa</taxon>
        <taxon>Ecdysozoa</taxon>
        <taxon>Nematoda</taxon>
        <taxon>Chromadorea</taxon>
        <taxon>Rhabditida</taxon>
        <taxon>Tylenchina</taxon>
        <taxon>Panagrolaimomorpha</taxon>
        <taxon>Strongyloidoidea</taxon>
        <taxon>Steinernematidae</taxon>
        <taxon>Steinernema</taxon>
    </lineage>
</organism>
<evidence type="ECO:0000313" key="1">
    <source>
        <dbReference type="EMBL" id="TKR81070.1"/>
    </source>
</evidence>
<proteinExistence type="predicted"/>